<dbReference type="Gene3D" id="3.40.50.300">
    <property type="entry name" value="P-loop containing nucleotide triphosphate hydrolases"/>
    <property type="match status" value="1"/>
</dbReference>
<dbReference type="InterPro" id="IPR032689">
    <property type="entry name" value="TraG-D_C"/>
</dbReference>
<evidence type="ECO:0000259" key="1">
    <source>
        <dbReference type="Pfam" id="PF12696"/>
    </source>
</evidence>
<organism evidence="2 3">
    <name type="scientific">Candidatus Woesebacteria bacterium GW2011_GWA1_40_43</name>
    <dbReference type="NCBI Taxonomy" id="1618553"/>
    <lineage>
        <taxon>Bacteria</taxon>
        <taxon>Candidatus Woeseibacteriota</taxon>
    </lineage>
</organism>
<evidence type="ECO:0000313" key="3">
    <source>
        <dbReference type="Proteomes" id="UP000034293"/>
    </source>
</evidence>
<dbReference type="Pfam" id="PF12696">
    <property type="entry name" value="TraG-D_C"/>
    <property type="match status" value="1"/>
</dbReference>
<dbReference type="CDD" id="cd01127">
    <property type="entry name" value="TrwB_TraG_TraD_VirD4"/>
    <property type="match status" value="1"/>
</dbReference>
<protein>
    <recommendedName>
        <fullName evidence="1">TraD/TraG TraM recognition site domain-containing protein</fullName>
    </recommendedName>
</protein>
<reference evidence="2 3" key="1">
    <citation type="journal article" date="2015" name="Nature">
        <title>rRNA introns, odd ribosomes, and small enigmatic genomes across a large radiation of phyla.</title>
        <authorList>
            <person name="Brown C.T."/>
            <person name="Hug L.A."/>
            <person name="Thomas B.C."/>
            <person name="Sharon I."/>
            <person name="Castelle C.J."/>
            <person name="Singh A."/>
            <person name="Wilkins M.J."/>
            <person name="Williams K.H."/>
            <person name="Banfield J.F."/>
        </authorList>
    </citation>
    <scope>NUCLEOTIDE SEQUENCE [LARGE SCALE GENOMIC DNA]</scope>
</reference>
<feature type="domain" description="TraD/TraG TraM recognition site" evidence="1">
    <location>
        <begin position="124"/>
        <end position="191"/>
    </location>
</feature>
<dbReference type="AlphaFoldDB" id="A0A0G0S8Z6"/>
<dbReference type="Proteomes" id="UP000034293">
    <property type="component" value="Unassembled WGS sequence"/>
</dbReference>
<comment type="caution">
    <text evidence="2">The sequence shown here is derived from an EMBL/GenBank/DDBJ whole genome shotgun (WGS) entry which is preliminary data.</text>
</comment>
<evidence type="ECO:0000313" key="2">
    <source>
        <dbReference type="EMBL" id="KKR61354.1"/>
    </source>
</evidence>
<sequence length="256" mass="28705">MGFPGGQDSRQKVESNITDPSMQAFWRDEFDKMPERLQQEAISPILNKVGQFVTSPLIRTVIGQPKSTIKLDDVMNDGKILLANLSQGRLGEDNAALLGAMLITKFQLAAMHRVALPEEQRKDFYLYVDEFQNFATGSFIKIMSEARKYRLDIMLANQYMAQIPEEVTKAILGNAGTVMTFAVGANDADILTKEFAEVFTAQDLINLGKYQIATKMTIDGQITRPFVSTTLPLPVSSNLNREKVIQASRIHWTRKI</sequence>
<accession>A0A0G0S8Z6</accession>
<name>A0A0G0S8Z6_9BACT</name>
<proteinExistence type="predicted"/>
<dbReference type="EMBL" id="LBZA01000061">
    <property type="protein sequence ID" value="KKR61354.1"/>
    <property type="molecule type" value="Genomic_DNA"/>
</dbReference>
<dbReference type="PATRIC" id="fig|1618553.3.peg.712"/>
<gene>
    <name evidence="2" type="ORF">UU02_C0061G0007</name>
</gene>
<dbReference type="InterPro" id="IPR027417">
    <property type="entry name" value="P-loop_NTPase"/>
</dbReference>
<dbReference type="SUPFAM" id="SSF52540">
    <property type="entry name" value="P-loop containing nucleoside triphosphate hydrolases"/>
    <property type="match status" value="1"/>
</dbReference>